<evidence type="ECO:0000256" key="10">
    <source>
        <dbReference type="ARBA" id="ARBA00051722"/>
    </source>
</evidence>
<evidence type="ECO:0000259" key="18">
    <source>
        <dbReference type="PROSITE" id="PS50853"/>
    </source>
</evidence>
<evidence type="ECO:0000259" key="15">
    <source>
        <dbReference type="PROSITE" id="PS50055"/>
    </source>
</evidence>
<reference evidence="20" key="1">
    <citation type="submission" date="2022-01" db="EMBL/GenBank/DDBJ databases">
        <authorList>
            <person name="Braso-Vives M."/>
        </authorList>
    </citation>
    <scope>NUCLEOTIDE SEQUENCE</scope>
</reference>
<dbReference type="InterPro" id="IPR000742">
    <property type="entry name" value="EGF"/>
</dbReference>
<evidence type="ECO:0000256" key="4">
    <source>
        <dbReference type="ARBA" id="ARBA00022737"/>
    </source>
</evidence>
<keyword evidence="3 13" id="KW-0732">Signal</keyword>
<dbReference type="PROSITE" id="PS00383">
    <property type="entry name" value="TYR_PHOSPHATASE_1"/>
    <property type="match status" value="2"/>
</dbReference>
<evidence type="ECO:0000256" key="1">
    <source>
        <dbReference type="ARBA" id="ARBA00004167"/>
    </source>
</evidence>
<dbReference type="Gene3D" id="1.20.5.510">
    <property type="entry name" value="Single helix bin"/>
    <property type="match status" value="1"/>
</dbReference>
<evidence type="ECO:0000256" key="13">
    <source>
        <dbReference type="SAM" id="SignalP"/>
    </source>
</evidence>
<evidence type="ECO:0000259" key="19">
    <source>
        <dbReference type="PROSITE" id="PS50948"/>
    </source>
</evidence>
<keyword evidence="6" id="KW-0904">Protein phosphatase</keyword>
<keyword evidence="9" id="KW-0393">Immunoglobulin domain</keyword>
<dbReference type="SMART" id="SM00409">
    <property type="entry name" value="IG"/>
    <property type="match status" value="2"/>
</dbReference>
<dbReference type="PROSITE" id="PS50026">
    <property type="entry name" value="EGF_3"/>
    <property type="match status" value="1"/>
</dbReference>
<protein>
    <recommendedName>
        <fullName evidence="2">protein-tyrosine-phosphatase</fullName>
        <ecNumber evidence="2">3.1.3.48</ecNumber>
    </recommendedName>
</protein>
<accession>A0A8J9YX09</accession>
<feature type="disulfide bond" evidence="11">
    <location>
        <begin position="328"/>
        <end position="337"/>
    </location>
</feature>
<dbReference type="Proteomes" id="UP000838412">
    <property type="component" value="Chromosome 13"/>
</dbReference>
<name>A0A8J9YX09_BRALA</name>
<keyword evidence="7" id="KW-0472">Membrane</keyword>
<keyword evidence="8" id="KW-0675">Receptor</keyword>
<dbReference type="Gene3D" id="3.90.190.10">
    <property type="entry name" value="Protein tyrosine phosphatase superfamily"/>
    <property type="match status" value="2"/>
</dbReference>
<evidence type="ECO:0000313" key="20">
    <source>
        <dbReference type="EMBL" id="CAH1243396.1"/>
    </source>
</evidence>
<organism evidence="20 21">
    <name type="scientific">Branchiostoma lanceolatum</name>
    <name type="common">Common lancelet</name>
    <name type="synonym">Amphioxus lanceolatum</name>
    <dbReference type="NCBI Taxonomy" id="7740"/>
    <lineage>
        <taxon>Eukaryota</taxon>
        <taxon>Metazoa</taxon>
        <taxon>Chordata</taxon>
        <taxon>Cephalochordata</taxon>
        <taxon>Leptocardii</taxon>
        <taxon>Amphioxiformes</taxon>
        <taxon>Branchiostomatidae</taxon>
        <taxon>Branchiostoma</taxon>
    </lineage>
</organism>
<evidence type="ECO:0000256" key="11">
    <source>
        <dbReference type="PROSITE-ProRule" id="PRU00076"/>
    </source>
</evidence>
<dbReference type="SUPFAM" id="SSF49265">
    <property type="entry name" value="Fibronectin type III"/>
    <property type="match status" value="1"/>
</dbReference>
<dbReference type="SMART" id="SM00181">
    <property type="entry name" value="EGF"/>
    <property type="match status" value="3"/>
</dbReference>
<feature type="domain" description="Fibronectin type-III" evidence="18">
    <location>
        <begin position="646"/>
        <end position="740"/>
    </location>
</feature>
<dbReference type="PROSITE" id="PS50948">
    <property type="entry name" value="PAN"/>
    <property type="match status" value="1"/>
</dbReference>
<dbReference type="FunFam" id="2.170.300.10:FF:000003">
    <property type="entry name" value="tyrosine-protein kinase receptor Tie-1 isoform X1"/>
    <property type="match status" value="1"/>
</dbReference>
<comment type="catalytic activity">
    <reaction evidence="10">
        <text>O-phospho-L-tyrosyl-[protein] + H2O = L-tyrosyl-[protein] + phosphate</text>
        <dbReference type="Rhea" id="RHEA:10684"/>
        <dbReference type="Rhea" id="RHEA-COMP:10136"/>
        <dbReference type="Rhea" id="RHEA-COMP:20101"/>
        <dbReference type="ChEBI" id="CHEBI:15377"/>
        <dbReference type="ChEBI" id="CHEBI:43474"/>
        <dbReference type="ChEBI" id="CHEBI:46858"/>
        <dbReference type="ChEBI" id="CHEBI:61978"/>
        <dbReference type="EC" id="3.1.3.48"/>
    </reaction>
</comment>
<dbReference type="InterPro" id="IPR003599">
    <property type="entry name" value="Ig_sub"/>
</dbReference>
<evidence type="ECO:0000313" key="21">
    <source>
        <dbReference type="Proteomes" id="UP000838412"/>
    </source>
</evidence>
<evidence type="ECO:0000256" key="12">
    <source>
        <dbReference type="SAM" id="MobiDB-lite"/>
    </source>
</evidence>
<dbReference type="OrthoDB" id="10253954at2759"/>
<dbReference type="GO" id="GO:0004725">
    <property type="term" value="F:protein tyrosine phosphatase activity"/>
    <property type="evidence" value="ECO:0007669"/>
    <property type="project" value="UniProtKB-EC"/>
</dbReference>
<dbReference type="SMART" id="SM00473">
    <property type="entry name" value="PAN_AP"/>
    <property type="match status" value="1"/>
</dbReference>
<dbReference type="Gene3D" id="3.50.4.10">
    <property type="entry name" value="Hepatocyte Growth Factor"/>
    <property type="match status" value="1"/>
</dbReference>
<evidence type="ECO:0000259" key="17">
    <source>
        <dbReference type="PROSITE" id="PS50835"/>
    </source>
</evidence>
<dbReference type="PROSITE" id="PS00022">
    <property type="entry name" value="EGF_1"/>
    <property type="match status" value="3"/>
</dbReference>
<feature type="signal peptide" evidence="13">
    <location>
        <begin position="1"/>
        <end position="16"/>
    </location>
</feature>
<feature type="domain" description="EGF-like" evidence="14">
    <location>
        <begin position="302"/>
        <end position="338"/>
    </location>
</feature>
<proteinExistence type="predicted"/>
<dbReference type="CDD" id="cd00054">
    <property type="entry name" value="EGF_CA"/>
    <property type="match status" value="1"/>
</dbReference>
<evidence type="ECO:0000256" key="3">
    <source>
        <dbReference type="ARBA" id="ARBA00022729"/>
    </source>
</evidence>
<feature type="domain" description="Tyrosine specific protein phosphatases" evidence="16">
    <location>
        <begin position="1039"/>
        <end position="1110"/>
    </location>
</feature>
<comment type="caution">
    <text evidence="11">Lacks conserved residue(s) required for the propagation of feature annotation.</text>
</comment>
<dbReference type="PANTHER" id="PTHR19134:SF560">
    <property type="entry name" value="PROTEIN-TYROSINE-PHOSPHATASE"/>
    <property type="match status" value="1"/>
</dbReference>
<dbReference type="InterPro" id="IPR003595">
    <property type="entry name" value="Tyr_Pase_cat"/>
</dbReference>
<dbReference type="SUPFAM" id="SSF52799">
    <property type="entry name" value="(Phosphotyrosine protein) phosphatases II"/>
    <property type="match status" value="2"/>
</dbReference>
<dbReference type="PROSITE" id="PS50056">
    <property type="entry name" value="TYR_PHOSPHATASE_2"/>
    <property type="match status" value="2"/>
</dbReference>
<feature type="domain" description="Tyrosine specific protein phosphatases" evidence="16">
    <location>
        <begin position="1330"/>
        <end position="1405"/>
    </location>
</feature>
<dbReference type="Gene3D" id="2.60.40.10">
    <property type="entry name" value="Immunoglobulins"/>
    <property type="match status" value="3"/>
</dbReference>
<feature type="chain" id="PRO_5035464170" description="protein-tyrosine-phosphatase" evidence="13">
    <location>
        <begin position="17"/>
        <end position="1425"/>
    </location>
</feature>
<dbReference type="SUPFAM" id="SSF57414">
    <property type="entry name" value="Hairpin loop containing domain-like"/>
    <property type="match status" value="1"/>
</dbReference>
<dbReference type="InterPro" id="IPR036179">
    <property type="entry name" value="Ig-like_dom_sf"/>
</dbReference>
<dbReference type="CDD" id="cd14556">
    <property type="entry name" value="R-PTPc-typeIIb-2"/>
    <property type="match status" value="1"/>
</dbReference>
<evidence type="ECO:0000256" key="6">
    <source>
        <dbReference type="ARBA" id="ARBA00022912"/>
    </source>
</evidence>
<comment type="subcellular location">
    <subcellularLocation>
        <location evidence="1">Membrane</location>
        <topology evidence="1">Single-pass membrane protein</topology>
    </subcellularLocation>
</comment>
<gene>
    <name evidence="20" type="primary">PTPRM</name>
    <name evidence="20" type="ORF">BLAG_LOCUS6378</name>
</gene>
<sequence length="1425" mass="157039">MLHFVLFTLLFQPTICQTPDWLSLFGMFSGRRLPDNNDLTLRGISLEECARRCVEEPAFVCRSFDYTSSVPACHLSRNDRHSTGTGMDTTVGTNYYERTNTVVDVAIINQYPSVPYPDAGRTFWTCLADRAVVGDLGHATYFISLEYVYDVVNSGRFTANRASNRASDNAWARVAVPSNSNANAPTDDSIGVFSCEGEQGTRKSRAFTVKMSKSAQVKPTATTVTVSIGDPVTLTVSGSSDGVVWEKRNVGNKLEEGTSLTITPQAIEAHQGNYVLYRQADGYTAQVGVTRLIVRGCPQNKYGPECRYSCPTCHHGGWCDDVSGDCVCPPGFMGKNCELGCPRINYGQSCHWDCDNNDINGDNDDPDCGRVMLCLPDPYGCSCARGWKGLDCQTQCAAGEYGAGCTQRCDCRNGGTCDPVKGCVCEGDWSGPTCEEKKFRLVVDPPFLHITNATANADVTVTCSCYPWGEDDCPVLTVQRVDNGETVQNTRSFPDEASSRWKALRFTPHQKLATLMFSCSADTAYQDTMEFTVTGMSPQVARFGTMTSTTTTESIELNTGIDVTFVCETTGDPLPQTGDVTITLSNRKLASSTEMSTGGTTLHSTLLRNVSTTDAGQYGCTVMTVAGQDNRVVSIVVKVPPSTTISPSVRTTSPTELAVDVQISKLGPTGDHQEIIAKDIEYKLSNESSWKTLENTKEGEVRIRNLSPNTTYNVRLVLSRPGVGGRGKPGPIVTVSTPTTMAAAAQSSAGAIAGGVVAALLLLVLLAGVGLFLWRRKGSPSPRLGKIKKKTATTSRPPEPVDQEPSPQVNIYDEIPGPPDPLSRPDIPLEDGELLEENPYRVQIDALPDYVYQLGPDGIKKEFSTISDHRHPYAVSKKPGNVAKNRYKNIVSYDHSRVILQDQPSRPNSDYINASYIDGYDKVKAFVACQGPKQDTSRDMWRMVWQEGTACIVMVTNLVENGRAKCERYWPEENNEYENNVQTYGDITVTAEKVSTMADYALRLLQIQKAGVDEVREVLHFQYTSWPDYGVPKHPTSTINFVKRVKASIPRGAGPTIVHCSAGVGRSGTFITIAAMLDMIEEEGAINVHDFVDAMRENRMTMVQTPDQYAFIYTALLEATQCGNTTIPADEFRDRFSTLTRKNPKTGLNAFQEEFKRLARVCPPLTPDKTRSALSPMNKNKNRFSHILASDSNRPMLTPRPGDPPGTDYINADFLDGYKRKDAFLVTQSPLPGTVSDFWRMLSNHRSVSVIMLNELNPKDKSVVKYWPDVGSKTFDALEVELVSERREKSAIVRQFKMSSNTKLNHQSNIVHQFEFTAWPSGRSTPTSVDDLLELLGLVEKWQQQSGNGPITVHCIDGVGRSGVFCTAHALLDRLKTEQVVDVFQAVKTLRNHRPNMVETEEQYQFCYQVALAYLASFDTYANFK</sequence>
<dbReference type="InterPro" id="IPR013098">
    <property type="entry name" value="Ig_I-set"/>
</dbReference>
<dbReference type="InterPro" id="IPR003961">
    <property type="entry name" value="FN3_dom"/>
</dbReference>
<dbReference type="SUPFAM" id="SSF48726">
    <property type="entry name" value="Immunoglobulin"/>
    <property type="match status" value="1"/>
</dbReference>
<keyword evidence="4" id="KW-0677">Repeat</keyword>
<dbReference type="PROSITE" id="PS50853">
    <property type="entry name" value="FN3"/>
    <property type="match status" value="1"/>
</dbReference>
<dbReference type="InterPro" id="IPR007110">
    <property type="entry name" value="Ig-like_dom"/>
</dbReference>
<dbReference type="CDD" id="cd00063">
    <property type="entry name" value="FN3"/>
    <property type="match status" value="1"/>
</dbReference>
<dbReference type="EC" id="3.1.3.48" evidence="2"/>
<dbReference type="InterPro" id="IPR050348">
    <property type="entry name" value="Protein-Tyr_Phosphatase"/>
</dbReference>
<dbReference type="InterPro" id="IPR016130">
    <property type="entry name" value="Tyr_Pase_AS"/>
</dbReference>
<dbReference type="InterPro" id="IPR000387">
    <property type="entry name" value="Tyr_Pase_dom"/>
</dbReference>
<feature type="region of interest" description="Disordered" evidence="12">
    <location>
        <begin position="783"/>
        <end position="809"/>
    </location>
</feature>
<feature type="domain" description="Tyrosine-protein phosphatase" evidence="15">
    <location>
        <begin position="859"/>
        <end position="1119"/>
    </location>
</feature>
<dbReference type="GO" id="GO:0016020">
    <property type="term" value="C:membrane"/>
    <property type="evidence" value="ECO:0007669"/>
    <property type="project" value="UniProtKB-SubCell"/>
</dbReference>
<evidence type="ECO:0000259" key="16">
    <source>
        <dbReference type="PROSITE" id="PS50056"/>
    </source>
</evidence>
<evidence type="ECO:0000256" key="2">
    <source>
        <dbReference type="ARBA" id="ARBA00013064"/>
    </source>
</evidence>
<evidence type="ECO:0000256" key="5">
    <source>
        <dbReference type="ARBA" id="ARBA00022801"/>
    </source>
</evidence>
<evidence type="ECO:0000256" key="8">
    <source>
        <dbReference type="ARBA" id="ARBA00023170"/>
    </source>
</evidence>
<dbReference type="SMART" id="SM00404">
    <property type="entry name" value="PTPc_motif"/>
    <property type="match status" value="2"/>
</dbReference>
<evidence type="ECO:0000259" key="14">
    <source>
        <dbReference type="PROSITE" id="PS50026"/>
    </source>
</evidence>
<feature type="domain" description="Apple" evidence="19">
    <location>
        <begin position="16"/>
        <end position="100"/>
    </location>
</feature>
<dbReference type="InterPro" id="IPR036116">
    <property type="entry name" value="FN3_sf"/>
</dbReference>
<dbReference type="InterPro" id="IPR029021">
    <property type="entry name" value="Prot-tyrosine_phosphatase-like"/>
</dbReference>
<dbReference type="Gene3D" id="2.170.300.10">
    <property type="entry name" value="Tie2 ligand-binding domain superfamily"/>
    <property type="match status" value="1"/>
</dbReference>
<keyword evidence="5" id="KW-0378">Hydrolase</keyword>
<dbReference type="Pfam" id="PF07679">
    <property type="entry name" value="I-set"/>
    <property type="match status" value="1"/>
</dbReference>
<dbReference type="InterPro" id="IPR003609">
    <property type="entry name" value="Pan_app"/>
</dbReference>
<dbReference type="FunFam" id="3.90.190.10:FF:000080">
    <property type="entry name" value="Receptor-type tyrosine-protein phosphatase mu"/>
    <property type="match status" value="1"/>
</dbReference>
<feature type="domain" description="Ig-like" evidence="17">
    <location>
        <begin position="538"/>
        <end position="634"/>
    </location>
</feature>
<dbReference type="PROSITE" id="PS50835">
    <property type="entry name" value="IG_LIKE"/>
    <property type="match status" value="1"/>
</dbReference>
<dbReference type="PANTHER" id="PTHR19134">
    <property type="entry name" value="RECEPTOR-TYPE TYROSINE-PROTEIN PHOSPHATASE"/>
    <property type="match status" value="1"/>
</dbReference>
<dbReference type="EMBL" id="OV696698">
    <property type="protein sequence ID" value="CAH1243396.1"/>
    <property type="molecule type" value="Genomic_DNA"/>
</dbReference>
<feature type="domain" description="Tyrosine-protein phosphatase" evidence="15">
    <location>
        <begin position="1151"/>
        <end position="1414"/>
    </location>
</feature>
<dbReference type="InterPro" id="IPR000242">
    <property type="entry name" value="PTP_cat"/>
</dbReference>
<keyword evidence="11" id="KW-0245">EGF-like domain</keyword>
<dbReference type="InterPro" id="IPR013783">
    <property type="entry name" value="Ig-like_fold"/>
</dbReference>
<dbReference type="CDD" id="cd01099">
    <property type="entry name" value="PAN_AP_HGF"/>
    <property type="match status" value="1"/>
</dbReference>
<keyword evidence="11" id="KW-1015">Disulfide bond</keyword>
<dbReference type="PROSITE" id="PS50055">
    <property type="entry name" value="TYR_PHOSPHATASE_PTP"/>
    <property type="match status" value="2"/>
</dbReference>
<dbReference type="FunFam" id="3.90.190.10:FF:000062">
    <property type="entry name" value="Receptor-type tyrosine-protein phosphatase kappa"/>
    <property type="match status" value="1"/>
</dbReference>
<dbReference type="PRINTS" id="PR00700">
    <property type="entry name" value="PRTYPHPHTASE"/>
</dbReference>
<keyword evidence="21" id="KW-1185">Reference proteome</keyword>
<dbReference type="SMART" id="SM00194">
    <property type="entry name" value="PTPc"/>
    <property type="match status" value="2"/>
</dbReference>
<dbReference type="Pfam" id="PF00102">
    <property type="entry name" value="Y_phosphatase"/>
    <property type="match status" value="2"/>
</dbReference>
<dbReference type="Pfam" id="PF00024">
    <property type="entry name" value="PAN_1"/>
    <property type="match status" value="1"/>
</dbReference>
<evidence type="ECO:0000256" key="9">
    <source>
        <dbReference type="ARBA" id="ARBA00023319"/>
    </source>
</evidence>
<evidence type="ECO:0000256" key="7">
    <source>
        <dbReference type="ARBA" id="ARBA00023136"/>
    </source>
</evidence>